<keyword evidence="3 5" id="KW-1133">Transmembrane helix</keyword>
<evidence type="ECO:0000313" key="7">
    <source>
        <dbReference type="Proteomes" id="UP000245845"/>
    </source>
</evidence>
<evidence type="ECO:0000256" key="4">
    <source>
        <dbReference type="ARBA" id="ARBA00023136"/>
    </source>
</evidence>
<gene>
    <name evidence="6" type="ORF">A8806_104115</name>
</gene>
<evidence type="ECO:0000256" key="5">
    <source>
        <dbReference type="SAM" id="Phobius"/>
    </source>
</evidence>
<keyword evidence="7" id="KW-1185">Reference proteome</keyword>
<comment type="subcellular location">
    <subcellularLocation>
        <location evidence="1">Membrane</location>
        <topology evidence="1">Multi-pass membrane protein</topology>
    </subcellularLocation>
</comment>
<evidence type="ECO:0000313" key="6">
    <source>
        <dbReference type="EMBL" id="PWJ30247.1"/>
    </source>
</evidence>
<feature type="transmembrane region" description="Helical" evidence="5">
    <location>
        <begin position="28"/>
        <end position="49"/>
    </location>
</feature>
<protein>
    <submittedName>
        <fullName evidence="6">Colicin V production protein</fullName>
    </submittedName>
</protein>
<dbReference type="Pfam" id="PF02674">
    <property type="entry name" value="Colicin_V"/>
    <property type="match status" value="1"/>
</dbReference>
<dbReference type="InterPro" id="IPR003825">
    <property type="entry name" value="Colicin-V_CvpA"/>
</dbReference>
<accession>A0A2Y9BCR9</accession>
<keyword evidence="2 5" id="KW-0812">Transmembrane</keyword>
<evidence type="ECO:0000256" key="1">
    <source>
        <dbReference type="ARBA" id="ARBA00004141"/>
    </source>
</evidence>
<reference evidence="6 7" key="1">
    <citation type="submission" date="2018-05" db="EMBL/GenBank/DDBJ databases">
        <title>The Hungate 1000. A catalogue of reference genomes from the rumen microbiome.</title>
        <authorList>
            <person name="Kelly W."/>
        </authorList>
    </citation>
    <scope>NUCLEOTIDE SEQUENCE [LARGE SCALE GENOMIC DNA]</scope>
    <source>
        <strain evidence="6 7">NLAE-zl-C242</strain>
    </source>
</reference>
<dbReference type="Proteomes" id="UP000245845">
    <property type="component" value="Unassembled WGS sequence"/>
</dbReference>
<dbReference type="GO" id="GO:0016020">
    <property type="term" value="C:membrane"/>
    <property type="evidence" value="ECO:0007669"/>
    <property type="project" value="UniProtKB-SubCell"/>
</dbReference>
<dbReference type="EMBL" id="QGDL01000004">
    <property type="protein sequence ID" value="PWJ30247.1"/>
    <property type="molecule type" value="Genomic_DNA"/>
</dbReference>
<proteinExistence type="predicted"/>
<name>A0A2Y9BCR9_9FIRM</name>
<organism evidence="6 7">
    <name type="scientific">Faecalicatena orotica</name>
    <dbReference type="NCBI Taxonomy" id="1544"/>
    <lineage>
        <taxon>Bacteria</taxon>
        <taxon>Bacillati</taxon>
        <taxon>Bacillota</taxon>
        <taxon>Clostridia</taxon>
        <taxon>Lachnospirales</taxon>
        <taxon>Lachnospiraceae</taxon>
        <taxon>Faecalicatena</taxon>
    </lineage>
</organism>
<dbReference type="AlphaFoldDB" id="A0A2Y9BCR9"/>
<keyword evidence="4 5" id="KW-0472">Membrane</keyword>
<dbReference type="GO" id="GO:0009403">
    <property type="term" value="P:toxin biosynthetic process"/>
    <property type="evidence" value="ECO:0007669"/>
    <property type="project" value="InterPro"/>
</dbReference>
<evidence type="ECO:0000256" key="3">
    <source>
        <dbReference type="ARBA" id="ARBA00022989"/>
    </source>
</evidence>
<evidence type="ECO:0000256" key="2">
    <source>
        <dbReference type="ARBA" id="ARBA00022692"/>
    </source>
</evidence>
<dbReference type="RefSeq" id="WP_109730683.1">
    <property type="nucleotide sequence ID" value="NZ_BAAACK010000019.1"/>
</dbReference>
<sequence length="272" mass="30160">MNNWLLIIVGVIFLICIVVGFVRGFFRIGLSLLSTVLTIVLMIVLNPYVAQALTKYTPIDDMIETKCIEAFMPEISTQELAKVDLSGTPLAGLSDDQLAGLNDLDWDRLGITAQDVLKVIGEIPKDIQIKMIEESTLPTFMKNTILENNNSAIYNELSVASFPEYVASYISRMVIKIISFLVTFLLAVIIVKALMAAVDIIGELPVVGLLNRFAGALLGIFIALLIVWLGFLILTLVYTSTVGKQCFDMIESSQILTFLYDKNILLQKLLKF</sequence>
<feature type="transmembrane region" description="Helical" evidence="5">
    <location>
        <begin position="5"/>
        <end position="22"/>
    </location>
</feature>
<feature type="transmembrane region" description="Helical" evidence="5">
    <location>
        <begin position="213"/>
        <end position="239"/>
    </location>
</feature>
<dbReference type="OrthoDB" id="2083110at2"/>
<feature type="transmembrane region" description="Helical" evidence="5">
    <location>
        <begin position="177"/>
        <end position="201"/>
    </location>
</feature>
<comment type="caution">
    <text evidence="6">The sequence shown here is derived from an EMBL/GenBank/DDBJ whole genome shotgun (WGS) entry which is preliminary data.</text>
</comment>